<evidence type="ECO:0000313" key="3">
    <source>
        <dbReference type="EMBL" id="EGB12641.1"/>
    </source>
</evidence>
<comment type="similarity">
    <text evidence="1">Belongs to the amidase family.</text>
</comment>
<dbReference type="Gene3D" id="3.90.1300.10">
    <property type="entry name" value="Amidase signature (AS) domain"/>
    <property type="match status" value="1"/>
</dbReference>
<dbReference type="EMBL" id="GL833120">
    <property type="protein sequence ID" value="EGB12641.1"/>
    <property type="molecule type" value="Genomic_DNA"/>
</dbReference>
<dbReference type="RefSeq" id="XP_009032301.1">
    <property type="nucleotide sequence ID" value="XM_009034053.1"/>
</dbReference>
<gene>
    <name evidence="3" type="primary">GAT1</name>
    <name evidence="3" type="ORF">AURANDRAFT_60610</name>
</gene>
<dbReference type="InterPro" id="IPR023631">
    <property type="entry name" value="Amidase_dom"/>
</dbReference>
<dbReference type="Proteomes" id="UP000002729">
    <property type="component" value="Unassembled WGS sequence"/>
</dbReference>
<dbReference type="InterPro" id="IPR000120">
    <property type="entry name" value="Amidase"/>
</dbReference>
<dbReference type="InterPro" id="IPR020556">
    <property type="entry name" value="Amidase_CS"/>
</dbReference>
<organism evidence="4">
    <name type="scientific">Aureococcus anophagefferens</name>
    <name type="common">Harmful bloom alga</name>
    <dbReference type="NCBI Taxonomy" id="44056"/>
    <lineage>
        <taxon>Eukaryota</taxon>
        <taxon>Sar</taxon>
        <taxon>Stramenopiles</taxon>
        <taxon>Ochrophyta</taxon>
        <taxon>Pelagophyceae</taxon>
        <taxon>Pelagomonadales</taxon>
        <taxon>Pelagomonadaceae</taxon>
        <taxon>Aureococcus</taxon>
    </lineage>
</organism>
<dbReference type="OrthoDB" id="566138at2759"/>
<accession>F0XVQ1</accession>
<dbReference type="GO" id="GO:0003824">
    <property type="term" value="F:catalytic activity"/>
    <property type="evidence" value="ECO:0007669"/>
    <property type="project" value="InterPro"/>
</dbReference>
<name>F0XVQ1_AURAN</name>
<evidence type="ECO:0000313" key="4">
    <source>
        <dbReference type="Proteomes" id="UP000002729"/>
    </source>
</evidence>
<dbReference type="AlphaFoldDB" id="F0XVQ1"/>
<reference evidence="3 4" key="1">
    <citation type="journal article" date="2011" name="Proc. Natl. Acad. Sci. U.S.A.">
        <title>Niche of harmful alga Aureococcus anophagefferens revealed through ecogenomics.</title>
        <authorList>
            <person name="Gobler C.J."/>
            <person name="Berry D.L."/>
            <person name="Dyhrman S.T."/>
            <person name="Wilhelm S.W."/>
            <person name="Salamov A."/>
            <person name="Lobanov A.V."/>
            <person name="Zhang Y."/>
            <person name="Collier J.L."/>
            <person name="Wurch L.L."/>
            <person name="Kustka A.B."/>
            <person name="Dill B.D."/>
            <person name="Shah M."/>
            <person name="VerBerkmoes N.C."/>
            <person name="Kuo A."/>
            <person name="Terry A."/>
            <person name="Pangilinan J."/>
            <person name="Lindquist E.A."/>
            <person name="Lucas S."/>
            <person name="Paulsen I.T."/>
            <person name="Hattenrath-Lehmann T.K."/>
            <person name="Talmage S.C."/>
            <person name="Walker E.A."/>
            <person name="Koch F."/>
            <person name="Burson A.M."/>
            <person name="Marcoval M.A."/>
            <person name="Tang Y.Z."/>
            <person name="Lecleir G.R."/>
            <person name="Coyne K.J."/>
            <person name="Berg G.M."/>
            <person name="Bertrand E.M."/>
            <person name="Saito M.A."/>
            <person name="Gladyshev V.N."/>
            <person name="Grigoriev I.V."/>
        </authorList>
    </citation>
    <scope>NUCLEOTIDE SEQUENCE [LARGE SCALE GENOMIC DNA]</scope>
    <source>
        <strain evidence="4">CCMP 1984</strain>
    </source>
</reference>
<keyword evidence="4" id="KW-1185">Reference proteome</keyword>
<sequence length="478" mass="48510">MGAGASASTIAWEPSCLTPSAAELVRAIKTGEKRCVDVVTAALERIDLVEGNNLRACVEVLRESALAQAAAVDAKVKAGGDLGALEGLPVVIKVNIDVAGTLSTASTPGLAEWRPATSAPCVEKLLAAGAIPIAKTNMPEMAVGFTGQSPVHGTCLNPRNTAYNCGGSSSGTAAAVAAGVAACGLGSDTGGSLRGPAALCGVVGFRPSRWPGAGVVPISALRDTPGPMGATVADVALLDAVVNGEAPVAAPDGLAGVTFGVPRDWLAAKGECCDAATRALEAAAAALASAGAAVEDVEGFHDVTRADADRWPLPFLPVPPENCRADLQAYLDGHAGICPLKTVADVQAEMASDFIRATYDPVEGDDLPAKFAARDEGVAKLDGAYRAFFEARGIRALILPTFVGPPGRVDVEGYAGKALGNEYALLFHLNELRVPSLCLPIPSVAHGDTGIPASVLLYGVDDRELLGLALALETALRA</sequence>
<dbReference type="PANTHER" id="PTHR11895">
    <property type="entry name" value="TRANSAMIDASE"/>
    <property type="match status" value="1"/>
</dbReference>
<evidence type="ECO:0000256" key="1">
    <source>
        <dbReference type="ARBA" id="ARBA00009199"/>
    </source>
</evidence>
<dbReference type="GeneID" id="20223084"/>
<dbReference type="InterPro" id="IPR036928">
    <property type="entry name" value="AS_sf"/>
</dbReference>
<dbReference type="eggNOG" id="KOG1211">
    <property type="taxonomic scope" value="Eukaryota"/>
</dbReference>
<dbReference type="SUPFAM" id="SSF75304">
    <property type="entry name" value="Amidase signature (AS) enzymes"/>
    <property type="match status" value="1"/>
</dbReference>
<evidence type="ECO:0000259" key="2">
    <source>
        <dbReference type="Pfam" id="PF01425"/>
    </source>
</evidence>
<feature type="domain" description="Amidase" evidence="2">
    <location>
        <begin position="37"/>
        <end position="459"/>
    </location>
</feature>
<dbReference type="PANTHER" id="PTHR11895:SF151">
    <property type="entry name" value="GLUTAMYL-TRNA(GLN) AMIDOTRANSFERASE SUBUNIT A"/>
    <property type="match status" value="1"/>
</dbReference>
<dbReference type="KEGG" id="aaf:AURANDRAFT_60610"/>
<dbReference type="InParanoid" id="F0XVQ1"/>
<protein>
    <submittedName>
        <fullName evidence="3">Uncharacterized protein GAT1</fullName>
    </submittedName>
</protein>
<dbReference type="PROSITE" id="PS00571">
    <property type="entry name" value="AMIDASES"/>
    <property type="match status" value="1"/>
</dbReference>
<proteinExistence type="inferred from homology"/>
<dbReference type="Pfam" id="PF01425">
    <property type="entry name" value="Amidase"/>
    <property type="match status" value="1"/>
</dbReference>